<dbReference type="AlphaFoldDB" id="A0A9W8GIN3"/>
<reference evidence="2" key="1">
    <citation type="submission" date="2022-07" db="EMBL/GenBank/DDBJ databases">
        <title>Phylogenomic reconstructions and comparative analyses of Kickxellomycotina fungi.</title>
        <authorList>
            <person name="Reynolds N.K."/>
            <person name="Stajich J.E."/>
            <person name="Barry K."/>
            <person name="Grigoriev I.V."/>
            <person name="Crous P."/>
            <person name="Smith M.E."/>
        </authorList>
    </citation>
    <scope>NUCLEOTIDE SEQUENCE</scope>
    <source>
        <strain evidence="2">CBS 109367</strain>
    </source>
</reference>
<comment type="caution">
    <text evidence="2">The sequence shown here is derived from an EMBL/GenBank/DDBJ whole genome shotgun (WGS) entry which is preliminary data.</text>
</comment>
<organism evidence="2 3">
    <name type="scientific">Coemansia spiralis</name>
    <dbReference type="NCBI Taxonomy" id="417178"/>
    <lineage>
        <taxon>Eukaryota</taxon>
        <taxon>Fungi</taxon>
        <taxon>Fungi incertae sedis</taxon>
        <taxon>Zoopagomycota</taxon>
        <taxon>Kickxellomycotina</taxon>
        <taxon>Kickxellomycetes</taxon>
        <taxon>Kickxellales</taxon>
        <taxon>Kickxellaceae</taxon>
        <taxon>Coemansia</taxon>
    </lineage>
</organism>
<proteinExistence type="predicted"/>
<gene>
    <name evidence="2" type="ORF">IWW39_004884</name>
</gene>
<keyword evidence="3" id="KW-1185">Reference proteome</keyword>
<accession>A0A9W8GIN3</accession>
<feature type="compositionally biased region" description="Polar residues" evidence="1">
    <location>
        <begin position="175"/>
        <end position="188"/>
    </location>
</feature>
<sequence>MLSLEPADFEEVMRHSRARKSTQWKRSREVWVPNHPDLQYLAYKGELGRDIAQAKIPGLEAALVLDEALSQSYTLALFARVAISEMGEQSVTRERTEATLDAQIRGLRQTRDKHRAAVKKQIGKAVPAYQVMLNMERDETNDHRSDGLTDEMHARYIRHKEDNQLAELLSKQKHPQTANPAKSGFTSGKKTKLQFDKSNQSKSYKGGDKFQSNKAMSDKQPSKQ</sequence>
<name>A0A9W8GIN3_9FUNG</name>
<dbReference type="EMBL" id="JANBTX010000207">
    <property type="protein sequence ID" value="KAJ2684489.1"/>
    <property type="molecule type" value="Genomic_DNA"/>
</dbReference>
<protein>
    <submittedName>
        <fullName evidence="2">Uncharacterized protein</fullName>
    </submittedName>
</protein>
<evidence type="ECO:0000256" key="1">
    <source>
        <dbReference type="SAM" id="MobiDB-lite"/>
    </source>
</evidence>
<dbReference type="OrthoDB" id="10664607at2759"/>
<evidence type="ECO:0000313" key="2">
    <source>
        <dbReference type="EMBL" id="KAJ2684489.1"/>
    </source>
</evidence>
<dbReference type="Proteomes" id="UP001151516">
    <property type="component" value="Unassembled WGS sequence"/>
</dbReference>
<evidence type="ECO:0000313" key="3">
    <source>
        <dbReference type="Proteomes" id="UP001151516"/>
    </source>
</evidence>
<feature type="region of interest" description="Disordered" evidence="1">
    <location>
        <begin position="171"/>
        <end position="224"/>
    </location>
</feature>